<sequence>MARSRFPLNRSWLGAAALALALSTGCGNSEPAPEDTEAPADALPISLDSAFVAVPRTMSEARKQEVQQRLQGVVDDSGTSFYLAIRRSELSQKWFMSAYLKQAHPGGVLYSAASSLGTRVVSFKEQNGKLFVLDVRDGLAMGDVFDPDVLVEAYPVVTDYGPFNRMRGSEQYVLIDPTAGLNHFGVVGDLLGRSQIQFQVELSFAQRFRTLADGVSFEQVYTGYMDVPDDLAHYFLENNPYRSSGTLSLALRKYSASPDFTPTPRPELDYYFLGDERMVPNTGGVIEQNPAKWNIHPGMKPIRWNITPSILKVQNDPRFQQYDVVGAVKRGIENWNQVFGFKVLEAVVASDTQSFADDDKNFLIFDPDEGIPFAFANWRTNPNTGEIRGASVYMPTLWLWVADAENPPDEVSGLADTGSARSPQSLRMSWGGMQARPLCDMALPRGGALAGTEGLAPETRKQRVEARLTNVVLHEIGHTLGLRHNFAGSLVYDGGPSTLRSTTVMDYTDGEDAVYGENPGPYDVQAVRYLYGLSPELPTLGFCTDEDTRFDPFCNRNDRFDDPLAKWYAPQMYEFLTEMMYSRGNLDSLKAYVSYYVNPVMQFVRAGNSQTEARAYQLALAQVRPPLQIPPGMPPYYASRADEVAWRLLSRLYLDPVADRGFFTANPRNSATLLPLVLADVKNILLNSDGVRSYKARRVMVDVLKAQQVQASYALLREVQGTLTAQLPSLSGDERLQTEDLLARISAAVSPYYR</sequence>
<dbReference type="PANTHER" id="PTHR38478">
    <property type="entry name" value="PEPTIDASE M1A AND M12B"/>
    <property type="match status" value="1"/>
</dbReference>
<dbReference type="Proteomes" id="UP000662747">
    <property type="component" value="Chromosome"/>
</dbReference>
<evidence type="ECO:0000259" key="2">
    <source>
        <dbReference type="Pfam" id="PF16313"/>
    </source>
</evidence>
<keyword evidence="1" id="KW-0732">Signal</keyword>
<gene>
    <name evidence="3" type="ORF">JY651_46105</name>
</gene>
<dbReference type="RefSeq" id="WP_206723992.1">
    <property type="nucleotide sequence ID" value="NZ_CP071090.1"/>
</dbReference>
<keyword evidence="3" id="KW-0482">Metalloprotease</keyword>
<name>A0ABX7NUE9_9BACT</name>
<dbReference type="SUPFAM" id="SSF55486">
    <property type="entry name" value="Metalloproteases ('zincins'), catalytic domain"/>
    <property type="match status" value="1"/>
</dbReference>
<dbReference type="InterPro" id="IPR024079">
    <property type="entry name" value="MetalloPept_cat_dom_sf"/>
</dbReference>
<protein>
    <submittedName>
        <fullName evidence="3">Zinc-dependent metalloprotease</fullName>
    </submittedName>
</protein>
<organism evidence="3 4">
    <name type="scientific">Pyxidicoccus parkwayensis</name>
    <dbReference type="NCBI Taxonomy" id="2813578"/>
    <lineage>
        <taxon>Bacteria</taxon>
        <taxon>Pseudomonadati</taxon>
        <taxon>Myxococcota</taxon>
        <taxon>Myxococcia</taxon>
        <taxon>Myxococcales</taxon>
        <taxon>Cystobacterineae</taxon>
        <taxon>Myxococcaceae</taxon>
        <taxon>Pyxidicoccus</taxon>
    </lineage>
</organism>
<dbReference type="EMBL" id="CP071090">
    <property type="protein sequence ID" value="QSQ22415.1"/>
    <property type="molecule type" value="Genomic_DNA"/>
</dbReference>
<keyword evidence="4" id="KW-1185">Reference proteome</keyword>
<evidence type="ECO:0000256" key="1">
    <source>
        <dbReference type="SAM" id="SignalP"/>
    </source>
</evidence>
<feature type="chain" id="PRO_5045069074" evidence="1">
    <location>
        <begin position="29"/>
        <end position="754"/>
    </location>
</feature>
<feature type="signal peptide" evidence="1">
    <location>
        <begin position="1"/>
        <end position="28"/>
    </location>
</feature>
<reference evidence="3 4" key="1">
    <citation type="submission" date="2021-02" db="EMBL/GenBank/DDBJ databases">
        <title>De Novo genome assembly of isolated myxobacteria.</title>
        <authorList>
            <person name="Stevens D.C."/>
        </authorList>
    </citation>
    <scope>NUCLEOTIDE SEQUENCE [LARGE SCALE GENOMIC DNA]</scope>
    <source>
        <strain evidence="4">SCPEA02</strain>
    </source>
</reference>
<evidence type="ECO:0000313" key="4">
    <source>
        <dbReference type="Proteomes" id="UP000662747"/>
    </source>
</evidence>
<dbReference type="PROSITE" id="PS51257">
    <property type="entry name" value="PROKAR_LIPOPROTEIN"/>
    <property type="match status" value="1"/>
</dbReference>
<feature type="domain" description="EcxA zinc-binding" evidence="2">
    <location>
        <begin position="459"/>
        <end position="536"/>
    </location>
</feature>
<dbReference type="GO" id="GO:0008237">
    <property type="term" value="F:metallopeptidase activity"/>
    <property type="evidence" value="ECO:0007669"/>
    <property type="project" value="UniProtKB-KW"/>
</dbReference>
<dbReference type="Pfam" id="PF16313">
    <property type="entry name" value="DUF4953"/>
    <property type="match status" value="1"/>
</dbReference>
<dbReference type="PANTHER" id="PTHR38478:SF1">
    <property type="entry name" value="ZINC DEPENDENT METALLOPROTEASE DOMAIN LIPOPROTEIN"/>
    <property type="match status" value="1"/>
</dbReference>
<keyword evidence="3" id="KW-0378">Hydrolase</keyword>
<keyword evidence="3" id="KW-0645">Protease</keyword>
<accession>A0ABX7NUE9</accession>
<proteinExistence type="predicted"/>
<dbReference type="InterPro" id="IPR032534">
    <property type="entry name" value="EcxA_zinc-bd"/>
</dbReference>
<dbReference type="Gene3D" id="3.40.390.10">
    <property type="entry name" value="Collagenase (Catalytic Domain)"/>
    <property type="match status" value="1"/>
</dbReference>
<evidence type="ECO:0000313" key="3">
    <source>
        <dbReference type="EMBL" id="QSQ22415.1"/>
    </source>
</evidence>